<reference evidence="2 3" key="1">
    <citation type="submission" date="2022-04" db="EMBL/GenBank/DDBJ databases">
        <title>Positive selection, recombination, and allopatry shape intraspecific diversity of widespread and dominant cyanobacteria.</title>
        <authorList>
            <person name="Wei J."/>
            <person name="Shu W."/>
            <person name="Hu C."/>
        </authorList>
    </citation>
    <scope>NUCLEOTIDE SEQUENCE [LARGE SCALE GENOMIC DNA]</scope>
    <source>
        <strain evidence="2 3">AS-A4</strain>
    </source>
</reference>
<sequence>MQAVEQKTDPLFRVAVIAKTPNPQQLVWISAHQCVCEGAAIDDAVPSEEDAGIYAVKHLLAGDRGHWSPLEAPQISFNVIGFNHRTMQQITRHRIGVHFSVQSLRYTSERFVEVAAIIQQAFDKREKLADEQLGRAVFENKHVQEAIEQVIYLRPEGEYSDRAGHKYYYDAAERMSDLTVCASSIIRYANKLEEGYSEEHAAGLLPMDCRQHWVMSANVRSLCHILDLRWKGDAQIEAQRLCDLMFPHFKEWVPAIAAYYEKARAKKARLSP</sequence>
<dbReference type="Proteomes" id="UP001476950">
    <property type="component" value="Unassembled WGS sequence"/>
</dbReference>
<dbReference type="Pfam" id="PF02511">
    <property type="entry name" value="Thy1"/>
    <property type="match status" value="1"/>
</dbReference>
<keyword evidence="3" id="KW-1185">Reference proteome</keyword>
<keyword evidence="2" id="KW-0489">Methyltransferase</keyword>
<dbReference type="EC" id="2.1.1.148" evidence="1"/>
<dbReference type="PROSITE" id="PS51331">
    <property type="entry name" value="THYX"/>
    <property type="match status" value="1"/>
</dbReference>
<dbReference type="InterPro" id="IPR036098">
    <property type="entry name" value="Thymidylate_synthase_ThyX_sf"/>
</dbReference>
<evidence type="ECO:0000313" key="3">
    <source>
        <dbReference type="Proteomes" id="UP001476950"/>
    </source>
</evidence>
<dbReference type="InterPro" id="IPR003669">
    <property type="entry name" value="Thymidylate_synthase_ThyX"/>
</dbReference>
<accession>A0ABV0KEW5</accession>
<dbReference type="GO" id="GO:0032259">
    <property type="term" value="P:methylation"/>
    <property type="evidence" value="ECO:0007669"/>
    <property type="project" value="UniProtKB-KW"/>
</dbReference>
<gene>
    <name evidence="2" type="primary">thyX</name>
    <name evidence="2" type="ORF">NDI38_04785</name>
</gene>
<evidence type="ECO:0000256" key="1">
    <source>
        <dbReference type="NCBIfam" id="TIGR02170"/>
    </source>
</evidence>
<protein>
    <recommendedName>
        <fullName evidence="1">FAD-dependent thymidylate synthase</fullName>
        <ecNumber evidence="1">2.1.1.148</ecNumber>
    </recommendedName>
</protein>
<comment type="caution">
    <text evidence="2">The sequence shown here is derived from an EMBL/GenBank/DDBJ whole genome shotgun (WGS) entry which is preliminary data.</text>
</comment>
<dbReference type="NCBIfam" id="TIGR02170">
    <property type="entry name" value="thyX"/>
    <property type="match status" value="1"/>
</dbReference>
<evidence type="ECO:0000313" key="2">
    <source>
        <dbReference type="EMBL" id="MEP1057745.1"/>
    </source>
</evidence>
<dbReference type="PANTHER" id="PTHR34934">
    <property type="entry name" value="FLAVIN-DEPENDENT THYMIDYLATE SYNTHASE"/>
    <property type="match status" value="1"/>
</dbReference>
<proteinExistence type="predicted"/>
<dbReference type="GO" id="GO:0050797">
    <property type="term" value="F:thymidylate synthase (FAD) activity"/>
    <property type="evidence" value="ECO:0007669"/>
    <property type="project" value="UniProtKB-EC"/>
</dbReference>
<keyword evidence="2" id="KW-0808">Transferase</keyword>
<dbReference type="EMBL" id="JAMPLM010000002">
    <property type="protein sequence ID" value="MEP1057745.1"/>
    <property type="molecule type" value="Genomic_DNA"/>
</dbReference>
<dbReference type="PANTHER" id="PTHR34934:SF1">
    <property type="entry name" value="FLAVIN-DEPENDENT THYMIDYLATE SYNTHASE"/>
    <property type="match status" value="1"/>
</dbReference>
<dbReference type="SUPFAM" id="SSF69796">
    <property type="entry name" value="Thymidylate synthase-complementing protein Thy1"/>
    <property type="match status" value="1"/>
</dbReference>
<name>A0ABV0KEW5_9CYAN</name>
<dbReference type="Gene3D" id="3.30.1360.170">
    <property type="match status" value="1"/>
</dbReference>
<organism evidence="2 3">
    <name type="scientific">Stenomitos frigidus AS-A4</name>
    <dbReference type="NCBI Taxonomy" id="2933935"/>
    <lineage>
        <taxon>Bacteria</taxon>
        <taxon>Bacillati</taxon>
        <taxon>Cyanobacteriota</taxon>
        <taxon>Cyanophyceae</taxon>
        <taxon>Leptolyngbyales</taxon>
        <taxon>Leptolyngbyaceae</taxon>
        <taxon>Stenomitos</taxon>
    </lineage>
</organism>
<dbReference type="CDD" id="cd20175">
    <property type="entry name" value="ThyX"/>
    <property type="match status" value="1"/>
</dbReference>
<dbReference type="RefSeq" id="WP_190450851.1">
    <property type="nucleotide sequence ID" value="NZ_JAMPLM010000002.1"/>
</dbReference>